<dbReference type="Gene3D" id="2.40.50.140">
    <property type="entry name" value="Nucleic acid-binding proteins"/>
    <property type="match status" value="1"/>
</dbReference>
<feature type="transmembrane region" description="Helical" evidence="3">
    <location>
        <begin position="26"/>
        <end position="53"/>
    </location>
</feature>
<accession>A0A2M8PB95</accession>
<dbReference type="GO" id="GO:0005886">
    <property type="term" value="C:plasma membrane"/>
    <property type="evidence" value="ECO:0007669"/>
    <property type="project" value="InterPro"/>
</dbReference>
<keyword evidence="1" id="KW-0349">Heme</keyword>
<evidence type="ECO:0000256" key="1">
    <source>
        <dbReference type="ARBA" id="ARBA00022617"/>
    </source>
</evidence>
<proteinExistence type="predicted"/>
<keyword evidence="2" id="KW-0201">Cytochrome c-type biogenesis</keyword>
<evidence type="ECO:0000313" key="5">
    <source>
        <dbReference type="Proteomes" id="UP000229681"/>
    </source>
</evidence>
<name>A0A2M8PB95_9CHLR</name>
<dbReference type="InterPro" id="IPR012340">
    <property type="entry name" value="NA-bd_OB-fold"/>
</dbReference>
<keyword evidence="3" id="KW-0812">Transmembrane</keyword>
<dbReference type="GO" id="GO:0017004">
    <property type="term" value="P:cytochrome complex assembly"/>
    <property type="evidence" value="ECO:0007669"/>
    <property type="project" value="UniProtKB-KW"/>
</dbReference>
<keyword evidence="1" id="KW-0408">Iron</keyword>
<keyword evidence="1" id="KW-0479">Metal-binding</keyword>
<evidence type="ECO:0000256" key="3">
    <source>
        <dbReference type="SAM" id="Phobius"/>
    </source>
</evidence>
<organism evidence="4 5">
    <name type="scientific">Candidatus Thermofonsia Clade 1 bacterium</name>
    <dbReference type="NCBI Taxonomy" id="2364210"/>
    <lineage>
        <taxon>Bacteria</taxon>
        <taxon>Bacillati</taxon>
        <taxon>Chloroflexota</taxon>
        <taxon>Candidatus Thermofontia</taxon>
        <taxon>Candidatus Thermofonsia Clade 1</taxon>
    </lineage>
</organism>
<evidence type="ECO:0000256" key="2">
    <source>
        <dbReference type="ARBA" id="ARBA00022748"/>
    </source>
</evidence>
<gene>
    <name evidence="4" type="ORF">CUN49_13630</name>
</gene>
<reference evidence="4 5" key="1">
    <citation type="submission" date="2017-11" db="EMBL/GenBank/DDBJ databases">
        <title>Evolution of Phototrophy in the Chloroflexi Phylum Driven by Horizontal Gene Transfer.</title>
        <authorList>
            <person name="Ward L.M."/>
            <person name="Hemp J."/>
            <person name="Shih P.M."/>
            <person name="Mcglynn S.E."/>
            <person name="Fischer W."/>
        </authorList>
    </citation>
    <scope>NUCLEOTIDE SEQUENCE [LARGE SCALE GENOMIC DNA]</scope>
    <source>
        <strain evidence="4">JP3_13</strain>
    </source>
</reference>
<keyword evidence="3" id="KW-1133">Transmembrane helix</keyword>
<feature type="non-terminal residue" evidence="4">
    <location>
        <position position="94"/>
    </location>
</feature>
<dbReference type="EMBL" id="PGTM01000261">
    <property type="protein sequence ID" value="PJF34833.1"/>
    <property type="molecule type" value="Genomic_DNA"/>
</dbReference>
<sequence length="94" mass="10224">MTQSLSWEKAQVAQKLRRGLSVRARFAMLGVIVMGALIVMLLSATLASGRFFISVNDILSRPELVGRTVRISGAVIGKTIQFDPETQTISFTVA</sequence>
<dbReference type="Proteomes" id="UP000229681">
    <property type="component" value="Unassembled WGS sequence"/>
</dbReference>
<dbReference type="SUPFAM" id="SSF82093">
    <property type="entry name" value="Heme chaperone CcmE"/>
    <property type="match status" value="1"/>
</dbReference>
<dbReference type="GO" id="GO:0017003">
    <property type="term" value="P:protein-heme linkage"/>
    <property type="evidence" value="ECO:0007669"/>
    <property type="project" value="InterPro"/>
</dbReference>
<comment type="caution">
    <text evidence="4">The sequence shown here is derived from an EMBL/GenBank/DDBJ whole genome shotgun (WGS) entry which is preliminary data.</text>
</comment>
<dbReference type="AlphaFoldDB" id="A0A2M8PB95"/>
<evidence type="ECO:0000313" key="4">
    <source>
        <dbReference type="EMBL" id="PJF34833.1"/>
    </source>
</evidence>
<dbReference type="InterPro" id="IPR036127">
    <property type="entry name" value="CcmE-like_sf"/>
</dbReference>
<keyword evidence="3" id="KW-0472">Membrane</keyword>
<protein>
    <submittedName>
        <fullName evidence="4">Uncharacterized protein</fullName>
    </submittedName>
</protein>